<keyword evidence="1" id="KW-0479">Metal-binding</keyword>
<organism evidence="4 6">
    <name type="scientific">Durusdinium trenchii</name>
    <dbReference type="NCBI Taxonomy" id="1381693"/>
    <lineage>
        <taxon>Eukaryota</taxon>
        <taxon>Sar</taxon>
        <taxon>Alveolata</taxon>
        <taxon>Dinophyceae</taxon>
        <taxon>Suessiales</taxon>
        <taxon>Symbiodiniaceae</taxon>
        <taxon>Durusdinium</taxon>
    </lineage>
</organism>
<feature type="region of interest" description="Disordered" evidence="2">
    <location>
        <begin position="28"/>
        <end position="74"/>
    </location>
</feature>
<feature type="domain" description="C3H1-type" evidence="3">
    <location>
        <begin position="980"/>
        <end position="1007"/>
    </location>
</feature>
<evidence type="ECO:0000256" key="2">
    <source>
        <dbReference type="SAM" id="MobiDB-lite"/>
    </source>
</evidence>
<evidence type="ECO:0000256" key="1">
    <source>
        <dbReference type="PROSITE-ProRule" id="PRU00723"/>
    </source>
</evidence>
<sequence length="1721" mass="190841">MDVDEFASFASMLDKPDADESFCSVPDQGVAHLPQDDLSNGPDLGNALDSESMQSCPDTSEYRDGQSHHAAQSDIPFSRADVNKALFEARLQNLSDTELKYPWESGVMGNNFSGSSDTLSLPGLPAEYLSVSEHVQSLAATGGVADAAQKVVSRDLDMPLYSFAVKVRPDKDIFAQLEVLWTRAIDKWLQVFEVLGFPGELGAALENEFHFADPAEHGLVLRDALGVKSPRAAIKRGLALLQYFKWLQDTCAVWDPWNRVQCLAYLSSSDARTPSASLGISFLEALRFARYVMQIPIHDTLLSDPQLKGRAQRLLLTKDAYCPARPLKAQEVALLERMMLSKLDTIDLYMLGSVLFAIFSRSRWSDLQHMHRLWLDRNEFEGQFFGFIETETAFHKTATSLKKKMRFIPVVCPIQGITEVDWTPIWLGTFEELKVDRNAIPFGPLCRAPGTDGLLCKRSCTSDEISAFINKVLKTAESDRLTSHSFKHTTLSWSASYGIDEPARTLLGHHELQGSKSMSVYSRDMLTRPLQLYCSMLVNIRGDHFRPDESRTSRMIDLMKIQRNETIGVDTDVHGPQVSTKRAPELEPDIEAVPTSPLGDAELSEAADKRSHNAESAEDSDSLASTSSSSSEAEECGLSEPWVSSLKHNGVATFAKLSFAITSPGTVASDDQVTRFMGSLRPGVVATIADLSAFKRILFESQTLMIHRFKSAAKGDDLTPKRMPAPERDARLALQRQHLRGLDISGPLEPAHSLYDMCAQMVERNEVAYISPSKCLSRQQELMGAKPEKELQLDASKTGLIIKEQPITQEISLTSDLALFQAMQRRALAMDLANLATYEVMKKWVDRMFAIFSQPAAPGFSKVSQAQLLRADRQAFVRLSETFTGSLKVMPMAGKPLDPMIEKLENDVSVTYFMLPVPVQSNSSNASDSNKTDKKRQAEASSEKPQPNKFTKNTKGKGKGKNKKREPVPAGLKGMHSRTPQGDQICFGYNLGTCKQGSACTRKHVCAALGDVDSGVAVTGGAHLVCNRGICACKEPHLKLERLEIVGDCNDFVFGVRWSPEQFLEQAVLVGHPFREFSGLLPEVKLACEKLTSWSHEDLVNWRCKKLGEWLRLAKSLQGEERALKDRMPEARRRILERKRVALMRHLIRQEGYDDHTLADDIEFGFSLVGDCPKSSVLPSKLVPATISEDDLRRHSAKASKALRYMTRSSGDVELDAGLWTKTMTEVEKGWLIGPIPWETLPVGAAVSRRFPLSQAGKVRPIDDLSQSQVNSTVNTFEQATVDGPDVICSLATYLMRCLVDQGRSSCLKGRSLDLASAHRQLAIADESLQHSFLSVYDPESGSAKLFQQVALPFGSRSAVNAFIRCARFLQWIAAKVFILPLTCYFDDFVAFSMPSLCNNSQSTLCLMLDILGWRFDREGPKSDDFSESVSALGVLFDLTESERGILRVCNTTKRINDTTLILDDVLSNGRLVKKDALSLRGKLAFCDAFIFGRVGKLALQDITKHAYANPFVSQLSERLVESLRRLRGRLVSGSPRVLTCKMLETFFLFTDASFCRSSGGGFGAFLAAPDGTVISWFGIHVEAERFARWFEHGRQNLIGEFETLVVDIALRLWGRLIASSQLMVYIDNEGAKFALIRGYSDSPAISSICQLVALHLDEFYILPWYSRVPSVSNLADCPSRKIQHRLLEESASVPEGEVASLLEESLCSVESHICEGGVRG</sequence>
<dbReference type="PANTHER" id="PTHR33050">
    <property type="entry name" value="REVERSE TRANSCRIPTASE DOMAIN-CONTAINING PROTEIN"/>
    <property type="match status" value="1"/>
</dbReference>
<dbReference type="InterPro" id="IPR043502">
    <property type="entry name" value="DNA/RNA_pol_sf"/>
</dbReference>
<proteinExistence type="predicted"/>
<feature type="compositionally biased region" description="Low complexity" evidence="2">
    <location>
        <begin position="622"/>
        <end position="631"/>
    </location>
</feature>
<evidence type="ECO:0000313" key="4">
    <source>
        <dbReference type="EMBL" id="CAK9112783.1"/>
    </source>
</evidence>
<evidence type="ECO:0000313" key="5">
    <source>
        <dbReference type="EMBL" id="CAK9112787.1"/>
    </source>
</evidence>
<dbReference type="EMBL" id="CAXAMN010027763">
    <property type="protein sequence ID" value="CAK9112787.1"/>
    <property type="molecule type" value="Genomic_DNA"/>
</dbReference>
<feature type="region of interest" description="Disordered" evidence="2">
    <location>
        <begin position="567"/>
        <end position="636"/>
    </location>
</feature>
<dbReference type="InterPro" id="IPR000571">
    <property type="entry name" value="Znf_CCCH"/>
</dbReference>
<feature type="compositionally biased region" description="Basic residues" evidence="2">
    <location>
        <begin position="952"/>
        <end position="964"/>
    </location>
</feature>
<evidence type="ECO:0000259" key="3">
    <source>
        <dbReference type="PROSITE" id="PS50103"/>
    </source>
</evidence>
<keyword evidence="1" id="KW-0863">Zinc-finger</keyword>
<feature type="compositionally biased region" description="Basic and acidic residues" evidence="2">
    <location>
        <begin position="606"/>
        <end position="615"/>
    </location>
</feature>
<dbReference type="Proteomes" id="UP001642484">
    <property type="component" value="Unassembled WGS sequence"/>
</dbReference>
<dbReference type="SUPFAM" id="SSF56672">
    <property type="entry name" value="DNA/RNA polymerases"/>
    <property type="match status" value="1"/>
</dbReference>
<dbReference type="PROSITE" id="PS50103">
    <property type="entry name" value="ZF_C3H1"/>
    <property type="match status" value="1"/>
</dbReference>
<dbReference type="EMBL" id="CAXAMN010027762">
    <property type="protein sequence ID" value="CAK9112783.1"/>
    <property type="molecule type" value="Genomic_DNA"/>
</dbReference>
<comment type="caution">
    <text evidence="4">The sequence shown here is derived from an EMBL/GenBank/DDBJ whole genome shotgun (WGS) entry which is preliminary data.</text>
</comment>
<feature type="zinc finger region" description="C3H1-type" evidence="1">
    <location>
        <begin position="980"/>
        <end position="1007"/>
    </location>
</feature>
<protein>
    <recommendedName>
        <fullName evidence="3">C3H1-type domain-containing protein</fullName>
    </recommendedName>
</protein>
<name>A0ABP0SK71_9DINO</name>
<feature type="region of interest" description="Disordered" evidence="2">
    <location>
        <begin position="921"/>
        <end position="976"/>
    </location>
</feature>
<accession>A0ABP0SK71</accession>
<evidence type="ECO:0000313" key="6">
    <source>
        <dbReference type="Proteomes" id="UP001642484"/>
    </source>
</evidence>
<feature type="compositionally biased region" description="Polar residues" evidence="2">
    <location>
        <begin position="49"/>
        <end position="58"/>
    </location>
</feature>
<gene>
    <name evidence="4" type="ORF">CCMP2556_LOCUS52258</name>
    <name evidence="5" type="ORF">CCMP2556_LOCUS52259</name>
</gene>
<dbReference type="InterPro" id="IPR052055">
    <property type="entry name" value="Hepadnavirus_pol/RT"/>
</dbReference>
<keyword evidence="6" id="KW-1185">Reference proteome</keyword>
<reference evidence="4 6" key="1">
    <citation type="submission" date="2024-02" db="EMBL/GenBank/DDBJ databases">
        <authorList>
            <person name="Chen Y."/>
            <person name="Shah S."/>
            <person name="Dougan E. K."/>
            <person name="Thang M."/>
            <person name="Chan C."/>
        </authorList>
    </citation>
    <scope>NUCLEOTIDE SEQUENCE [LARGE SCALE GENOMIC DNA]</scope>
</reference>
<keyword evidence="1" id="KW-0862">Zinc</keyword>
<feature type="compositionally biased region" description="Basic and acidic residues" evidence="2">
    <location>
        <begin position="930"/>
        <end position="942"/>
    </location>
</feature>
<dbReference type="PANTHER" id="PTHR33050:SF7">
    <property type="entry name" value="RIBONUCLEASE H"/>
    <property type="match status" value="1"/>
</dbReference>